<organism evidence="2 3">
    <name type="scientific">Salipiger aestuarii</name>
    <dbReference type="NCBI Taxonomy" id="568098"/>
    <lineage>
        <taxon>Bacteria</taxon>
        <taxon>Pseudomonadati</taxon>
        <taxon>Pseudomonadota</taxon>
        <taxon>Alphaproteobacteria</taxon>
        <taxon>Rhodobacterales</taxon>
        <taxon>Roseobacteraceae</taxon>
        <taxon>Salipiger</taxon>
    </lineage>
</organism>
<dbReference type="AlphaFoldDB" id="A0A327YIM6"/>
<keyword evidence="1" id="KW-1133">Transmembrane helix</keyword>
<protein>
    <submittedName>
        <fullName evidence="2">Uncharacterized protein</fullName>
    </submittedName>
</protein>
<feature type="transmembrane region" description="Helical" evidence="1">
    <location>
        <begin position="31"/>
        <end position="47"/>
    </location>
</feature>
<proteinExistence type="predicted"/>
<dbReference type="Proteomes" id="UP000249165">
    <property type="component" value="Unassembled WGS sequence"/>
</dbReference>
<keyword evidence="1" id="KW-0812">Transmembrane</keyword>
<reference evidence="2 3" key="1">
    <citation type="submission" date="2018-06" db="EMBL/GenBank/DDBJ databases">
        <title>Genomic Encyclopedia of Archaeal and Bacterial Type Strains, Phase II (KMG-II): from individual species to whole genera.</title>
        <authorList>
            <person name="Goeker M."/>
        </authorList>
    </citation>
    <scope>NUCLEOTIDE SEQUENCE [LARGE SCALE GENOMIC DNA]</scope>
    <source>
        <strain evidence="2 3">DSM 22011</strain>
    </source>
</reference>
<gene>
    <name evidence="2" type="ORF">ATI53_100689</name>
</gene>
<dbReference type="RefSeq" id="WP_009503287.1">
    <property type="nucleotide sequence ID" value="NZ_LIGK01000007.1"/>
</dbReference>
<accession>A0A327YIM6</accession>
<keyword evidence="1" id="KW-0472">Membrane</keyword>
<name>A0A327YIM6_9RHOB</name>
<comment type="caution">
    <text evidence="2">The sequence shown here is derived from an EMBL/GenBank/DDBJ whole genome shotgun (WGS) entry which is preliminary data.</text>
</comment>
<evidence type="ECO:0000256" key="1">
    <source>
        <dbReference type="SAM" id="Phobius"/>
    </source>
</evidence>
<sequence length="57" mass="6048">MPVTHLGILIITVLALAGLTVWALLSWGAGTVIPLLLVLALVARWGMTPVSRDDRSV</sequence>
<evidence type="ECO:0000313" key="3">
    <source>
        <dbReference type="Proteomes" id="UP000249165"/>
    </source>
</evidence>
<evidence type="ECO:0000313" key="2">
    <source>
        <dbReference type="EMBL" id="RAK20311.1"/>
    </source>
</evidence>
<keyword evidence="3" id="KW-1185">Reference proteome</keyword>
<dbReference type="EMBL" id="QLMG01000006">
    <property type="protein sequence ID" value="RAK20311.1"/>
    <property type="molecule type" value="Genomic_DNA"/>
</dbReference>